<dbReference type="Pfam" id="PF12840">
    <property type="entry name" value="HTH_20"/>
    <property type="match status" value="1"/>
</dbReference>
<dbReference type="InterPro" id="IPR036388">
    <property type="entry name" value="WH-like_DNA-bd_sf"/>
</dbReference>
<name>A0ABY6P3V3_9NOCA</name>
<evidence type="ECO:0000313" key="3">
    <source>
        <dbReference type="Proteomes" id="UP001164965"/>
    </source>
</evidence>
<dbReference type="SUPFAM" id="SSF46785">
    <property type="entry name" value="Winged helix' DNA-binding domain"/>
    <property type="match status" value="1"/>
</dbReference>
<dbReference type="Proteomes" id="UP001164965">
    <property type="component" value="Chromosome"/>
</dbReference>
<accession>A0ABY6P3V3</accession>
<keyword evidence="3" id="KW-1185">Reference proteome</keyword>
<dbReference type="PANTHER" id="PTHR30363">
    <property type="entry name" value="HTH-TYPE TRANSCRIPTIONAL REGULATOR SRLR-RELATED"/>
    <property type="match status" value="1"/>
</dbReference>
<sequence>METSRSDAAAPPGAEQHTRHAVARVLLEDGPVTATDVADRLGVSPAGVRRHLEALLAAAEATSAVAPVRGPRGRGRPARGWMLTAAGRSRFGHAYDDLAVAALRQLRELGGEAAVEEFARRRVAAVTAGIEPAGPRRADRQRVSDHLARALTGAGYAASTRQVGTGVQLCQHHCPVAHVAAEFPQLCEAERTAFADLLGTHVQRLATIANGDPVCTTHVPDGPAPPGPPEAGTAGATRRSTQRATTPYHPVRNALRKELA</sequence>
<dbReference type="RefSeq" id="WP_265384283.1">
    <property type="nucleotide sequence ID" value="NZ_CP110615.1"/>
</dbReference>
<dbReference type="Gene3D" id="1.10.10.10">
    <property type="entry name" value="Winged helix-like DNA-binding domain superfamily/Winged helix DNA-binding domain"/>
    <property type="match status" value="1"/>
</dbReference>
<evidence type="ECO:0000313" key="2">
    <source>
        <dbReference type="EMBL" id="UZJ26179.1"/>
    </source>
</evidence>
<protein>
    <submittedName>
        <fullName evidence="2">Transcriptional regulator</fullName>
    </submittedName>
</protein>
<dbReference type="InterPro" id="IPR050313">
    <property type="entry name" value="Carb_Metab_HTH_regulators"/>
</dbReference>
<feature type="region of interest" description="Disordered" evidence="1">
    <location>
        <begin position="218"/>
        <end position="260"/>
    </location>
</feature>
<proteinExistence type="predicted"/>
<reference evidence="2" key="1">
    <citation type="submission" date="2022-10" db="EMBL/GenBank/DDBJ databases">
        <title>Rhodococcus sp.75.</title>
        <authorList>
            <person name="Sun M."/>
        </authorList>
    </citation>
    <scope>NUCLEOTIDE SEQUENCE</scope>
    <source>
        <strain evidence="2">75</strain>
    </source>
</reference>
<evidence type="ECO:0000256" key="1">
    <source>
        <dbReference type="SAM" id="MobiDB-lite"/>
    </source>
</evidence>
<organism evidence="2 3">
    <name type="scientific">Rhodococcus antarcticus</name>
    <dbReference type="NCBI Taxonomy" id="2987751"/>
    <lineage>
        <taxon>Bacteria</taxon>
        <taxon>Bacillati</taxon>
        <taxon>Actinomycetota</taxon>
        <taxon>Actinomycetes</taxon>
        <taxon>Mycobacteriales</taxon>
        <taxon>Nocardiaceae</taxon>
        <taxon>Rhodococcus</taxon>
    </lineage>
</organism>
<dbReference type="EMBL" id="CP110615">
    <property type="protein sequence ID" value="UZJ26179.1"/>
    <property type="molecule type" value="Genomic_DNA"/>
</dbReference>
<dbReference type="InterPro" id="IPR036390">
    <property type="entry name" value="WH_DNA-bd_sf"/>
</dbReference>
<gene>
    <name evidence="2" type="ORF">RHODO2019_07150</name>
</gene>
<dbReference type="PANTHER" id="PTHR30363:SF28">
    <property type="entry name" value="TRANSCRIPTIONAL REGULATORY PROTEIN-RELATED"/>
    <property type="match status" value="1"/>
</dbReference>